<reference evidence="1 2" key="1">
    <citation type="submission" date="2018-06" db="EMBL/GenBank/DDBJ databases">
        <title>Complete Genome Sequence of the Microcystin-Degrading Bacterium Sphingosinicella microcystinivorans Strain B-9.</title>
        <authorList>
            <person name="Jin H."/>
            <person name="Nishizawa T."/>
            <person name="Guo Y."/>
            <person name="Nishizawa A."/>
            <person name="Park H."/>
            <person name="Kato H."/>
            <person name="Tsuji K."/>
            <person name="Harada K."/>
        </authorList>
    </citation>
    <scope>NUCLEOTIDE SEQUENCE [LARGE SCALE GENOMIC DNA]</scope>
    <source>
        <strain evidence="1 2">B9</strain>
    </source>
</reference>
<evidence type="ECO:0000313" key="1">
    <source>
        <dbReference type="EMBL" id="BBE35132.1"/>
    </source>
</evidence>
<accession>A0AAD1D853</accession>
<dbReference type="KEGG" id="smic:SmB9_27900"/>
<evidence type="ECO:0008006" key="3">
    <source>
        <dbReference type="Google" id="ProtNLM"/>
    </source>
</evidence>
<gene>
    <name evidence="1" type="ORF">SmB9_27900</name>
</gene>
<evidence type="ECO:0000313" key="2">
    <source>
        <dbReference type="Proteomes" id="UP000275727"/>
    </source>
</evidence>
<name>A0AAD1D853_SPHMI</name>
<dbReference type="Pfam" id="PF12616">
    <property type="entry name" value="DUF3775"/>
    <property type="match status" value="1"/>
</dbReference>
<sequence>MTSLKKVPRTRGMIGFRKQRLEGKDRSRTMELTISLEDVCRIVLRAREYDAQVPAVDPDDSSNMADDKAVDVLEDSTNTSVEEELRSMIEDLNDDEQVELYTLMLLGAGDYDAAEWEEAIATVTDEIRDIPDALMRTPMLASLLETGLAAFGLDCDGIGTAG</sequence>
<dbReference type="InterPro" id="IPR022254">
    <property type="entry name" value="DUF3775"/>
</dbReference>
<protein>
    <recommendedName>
        <fullName evidence="3">DUF3775 domain-containing protein</fullName>
    </recommendedName>
</protein>
<dbReference type="Proteomes" id="UP000275727">
    <property type="component" value="Chromosome"/>
</dbReference>
<organism evidence="1 2">
    <name type="scientific">Sphingosinicella microcystinivorans</name>
    <dbReference type="NCBI Taxonomy" id="335406"/>
    <lineage>
        <taxon>Bacteria</taxon>
        <taxon>Pseudomonadati</taxon>
        <taxon>Pseudomonadota</taxon>
        <taxon>Alphaproteobacteria</taxon>
        <taxon>Sphingomonadales</taxon>
        <taxon>Sphingosinicellaceae</taxon>
        <taxon>Sphingosinicella</taxon>
    </lineage>
</organism>
<dbReference type="EMBL" id="AP018711">
    <property type="protein sequence ID" value="BBE35132.1"/>
    <property type="molecule type" value="Genomic_DNA"/>
</dbReference>
<dbReference type="AlphaFoldDB" id="A0AAD1D853"/>
<proteinExistence type="predicted"/>